<comment type="subcellular location">
    <subcellularLocation>
        <location evidence="4">Cytoplasm</location>
    </subcellularLocation>
</comment>
<dbReference type="Proteomes" id="UP000178538">
    <property type="component" value="Unassembled WGS sequence"/>
</dbReference>
<comment type="catalytic activity">
    <reaction evidence="1 12 13">
        <text>Endonucleolytic cleavage to 5'-phosphomonoester.</text>
        <dbReference type="EC" id="3.1.26.4"/>
    </reaction>
</comment>
<protein>
    <recommendedName>
        <fullName evidence="13">Ribonuclease</fullName>
        <ecNumber evidence="13">3.1.26.4</ecNumber>
    </recommendedName>
</protein>
<accession>A0A1G2SXD4</accession>
<evidence type="ECO:0000256" key="11">
    <source>
        <dbReference type="ARBA" id="ARBA00023211"/>
    </source>
</evidence>
<dbReference type="GO" id="GO:0043137">
    <property type="term" value="P:DNA replication, removal of RNA primer"/>
    <property type="evidence" value="ECO:0007669"/>
    <property type="project" value="TreeGrafter"/>
</dbReference>
<dbReference type="GO" id="GO:0006298">
    <property type="term" value="P:mismatch repair"/>
    <property type="evidence" value="ECO:0007669"/>
    <property type="project" value="TreeGrafter"/>
</dbReference>
<dbReference type="Gene3D" id="3.30.420.10">
    <property type="entry name" value="Ribonuclease H-like superfamily/Ribonuclease H"/>
    <property type="match status" value="1"/>
</dbReference>
<dbReference type="STRING" id="1802737.A2832_01200"/>
<comment type="caution">
    <text evidence="15">The sequence shown here is derived from an EMBL/GenBank/DDBJ whole genome shotgun (WGS) entry which is preliminary data.</text>
</comment>
<dbReference type="PANTHER" id="PTHR10954:SF18">
    <property type="entry name" value="RIBONUCLEASE HII"/>
    <property type="match status" value="1"/>
</dbReference>
<evidence type="ECO:0000256" key="4">
    <source>
        <dbReference type="ARBA" id="ARBA00004496"/>
    </source>
</evidence>
<evidence type="ECO:0000256" key="13">
    <source>
        <dbReference type="RuleBase" id="RU003515"/>
    </source>
</evidence>
<evidence type="ECO:0000256" key="3">
    <source>
        <dbReference type="ARBA" id="ARBA00004065"/>
    </source>
</evidence>
<dbReference type="InterPro" id="IPR024567">
    <property type="entry name" value="RNase_HII/HIII_dom"/>
</dbReference>
<keyword evidence="8 12" id="KW-0479">Metal-binding</keyword>
<dbReference type="EC" id="3.1.26.4" evidence="13"/>
<dbReference type="GO" id="GO:0032299">
    <property type="term" value="C:ribonuclease H2 complex"/>
    <property type="evidence" value="ECO:0007669"/>
    <property type="project" value="TreeGrafter"/>
</dbReference>
<comment type="cofactor">
    <cofactor evidence="2">
        <name>Mg(2+)</name>
        <dbReference type="ChEBI" id="CHEBI:18420"/>
    </cofactor>
</comment>
<dbReference type="NCBIfam" id="NF000595">
    <property type="entry name" value="PRK00015.1-3"/>
    <property type="match status" value="1"/>
</dbReference>
<proteinExistence type="inferred from homology"/>
<dbReference type="PANTHER" id="PTHR10954">
    <property type="entry name" value="RIBONUCLEASE H2 SUBUNIT A"/>
    <property type="match status" value="1"/>
</dbReference>
<evidence type="ECO:0000313" key="15">
    <source>
        <dbReference type="EMBL" id="OHA89653.1"/>
    </source>
</evidence>
<evidence type="ECO:0000256" key="7">
    <source>
        <dbReference type="ARBA" id="ARBA00022722"/>
    </source>
</evidence>
<comment type="function">
    <text evidence="3 13">Endonuclease that specifically degrades the RNA of RNA-DNA hybrids.</text>
</comment>
<dbReference type="GO" id="GO:0003723">
    <property type="term" value="F:RNA binding"/>
    <property type="evidence" value="ECO:0007669"/>
    <property type="project" value="UniProtKB-UniRule"/>
</dbReference>
<evidence type="ECO:0000256" key="6">
    <source>
        <dbReference type="ARBA" id="ARBA00022490"/>
    </source>
</evidence>
<feature type="domain" description="RNase H type-2" evidence="14">
    <location>
        <begin position="21"/>
        <end position="215"/>
    </location>
</feature>
<organism evidence="15 16">
    <name type="scientific">Candidatus Zambryskibacteria bacterium RIFCSPHIGHO2_01_FULL_44_22b</name>
    <dbReference type="NCBI Taxonomy" id="1802737"/>
    <lineage>
        <taxon>Bacteria</taxon>
        <taxon>Candidatus Zambryskiibacteriota</taxon>
    </lineage>
</organism>
<evidence type="ECO:0000256" key="5">
    <source>
        <dbReference type="ARBA" id="ARBA00007383"/>
    </source>
</evidence>
<dbReference type="InterPro" id="IPR012337">
    <property type="entry name" value="RNaseH-like_sf"/>
</dbReference>
<evidence type="ECO:0000256" key="8">
    <source>
        <dbReference type="ARBA" id="ARBA00022723"/>
    </source>
</evidence>
<evidence type="ECO:0000256" key="2">
    <source>
        <dbReference type="ARBA" id="ARBA00001946"/>
    </source>
</evidence>
<evidence type="ECO:0000256" key="10">
    <source>
        <dbReference type="ARBA" id="ARBA00022801"/>
    </source>
</evidence>
<dbReference type="GO" id="GO:0004523">
    <property type="term" value="F:RNA-DNA hybrid ribonuclease activity"/>
    <property type="evidence" value="ECO:0007669"/>
    <property type="project" value="UniProtKB-UniRule"/>
</dbReference>
<feature type="binding site" evidence="12">
    <location>
        <position position="28"/>
    </location>
    <ligand>
        <name>a divalent metal cation</name>
        <dbReference type="ChEBI" id="CHEBI:60240"/>
    </ligand>
</feature>
<dbReference type="AlphaFoldDB" id="A0A1G2SXD4"/>
<dbReference type="SUPFAM" id="SSF53098">
    <property type="entry name" value="Ribonuclease H-like"/>
    <property type="match status" value="1"/>
</dbReference>
<keyword evidence="7 12" id="KW-0540">Nuclease</keyword>
<dbReference type="PROSITE" id="PS51975">
    <property type="entry name" value="RNASE_H_2"/>
    <property type="match status" value="1"/>
</dbReference>
<dbReference type="InterPro" id="IPR001352">
    <property type="entry name" value="RNase_HII/HIII"/>
</dbReference>
<evidence type="ECO:0000256" key="9">
    <source>
        <dbReference type="ARBA" id="ARBA00022759"/>
    </source>
</evidence>
<comment type="similarity">
    <text evidence="5 13">Belongs to the RNase HII family.</text>
</comment>
<dbReference type="CDD" id="cd07182">
    <property type="entry name" value="RNase_HII_bacteria_HII_like"/>
    <property type="match status" value="1"/>
</dbReference>
<dbReference type="Pfam" id="PF01351">
    <property type="entry name" value="RNase_HII"/>
    <property type="match status" value="1"/>
</dbReference>
<dbReference type="GO" id="GO:0005737">
    <property type="term" value="C:cytoplasm"/>
    <property type="evidence" value="ECO:0007669"/>
    <property type="project" value="UniProtKB-SubCell"/>
</dbReference>
<feature type="binding site" evidence="12">
    <location>
        <position position="27"/>
    </location>
    <ligand>
        <name>a divalent metal cation</name>
        <dbReference type="ChEBI" id="CHEBI:60240"/>
    </ligand>
</feature>
<dbReference type="InterPro" id="IPR036397">
    <property type="entry name" value="RNaseH_sf"/>
</dbReference>
<evidence type="ECO:0000313" key="16">
    <source>
        <dbReference type="Proteomes" id="UP000178538"/>
    </source>
</evidence>
<keyword evidence="6" id="KW-0963">Cytoplasm</keyword>
<evidence type="ECO:0000259" key="14">
    <source>
        <dbReference type="PROSITE" id="PS51975"/>
    </source>
</evidence>
<dbReference type="GO" id="GO:0046872">
    <property type="term" value="F:metal ion binding"/>
    <property type="evidence" value="ECO:0007669"/>
    <property type="project" value="UniProtKB-KW"/>
</dbReference>
<gene>
    <name evidence="15" type="ORF">A2832_01200</name>
</gene>
<keyword evidence="11" id="KW-0464">Manganese</keyword>
<dbReference type="InterPro" id="IPR022898">
    <property type="entry name" value="RNase_HII"/>
</dbReference>
<keyword evidence="9 12" id="KW-0255">Endonuclease</keyword>
<feature type="binding site" evidence="12">
    <location>
        <position position="127"/>
    </location>
    <ligand>
        <name>a divalent metal cation</name>
        <dbReference type="ChEBI" id="CHEBI:60240"/>
    </ligand>
</feature>
<name>A0A1G2SXD4_9BACT</name>
<reference evidence="15 16" key="1">
    <citation type="journal article" date="2016" name="Nat. Commun.">
        <title>Thousands of microbial genomes shed light on interconnected biogeochemical processes in an aquifer system.</title>
        <authorList>
            <person name="Anantharaman K."/>
            <person name="Brown C.T."/>
            <person name="Hug L.A."/>
            <person name="Sharon I."/>
            <person name="Castelle C.J."/>
            <person name="Probst A.J."/>
            <person name="Thomas B.C."/>
            <person name="Singh A."/>
            <person name="Wilkins M.J."/>
            <person name="Karaoz U."/>
            <person name="Brodie E.L."/>
            <person name="Williams K.H."/>
            <person name="Hubbard S.S."/>
            <person name="Banfield J.F."/>
        </authorList>
    </citation>
    <scope>NUCLEOTIDE SEQUENCE [LARGE SCALE GENOMIC DNA]</scope>
</reference>
<comment type="cofactor">
    <cofactor evidence="12">
        <name>Mn(2+)</name>
        <dbReference type="ChEBI" id="CHEBI:29035"/>
    </cofactor>
    <cofactor evidence="12">
        <name>Mg(2+)</name>
        <dbReference type="ChEBI" id="CHEBI:18420"/>
    </cofactor>
    <text evidence="12">Manganese or magnesium. Binds 1 divalent metal ion per monomer in the absence of substrate. May bind a second metal ion after substrate binding.</text>
</comment>
<keyword evidence="10 12" id="KW-0378">Hydrolase</keyword>
<sequence length="215" mass="24370">MGVGMEMHKFRHNRIIIEVMSYVVGIDEAGRGPLAGPVSVGVVKIPVNFSKNFFKSIKDSKKLTPEDRELWFALALEAKKEKLLDFAVSLVSEKVIDRKGIVHAVKVGIKRCFKKLAIEEDSQIFLDGSLKAPEEFRHQRTIIKGDEKVPIISLASIVAKVTRDRMMVKISKKFPAFNFHVHKGYGTLMHREALKKHGSTVIHRQSFLHNLTVDR</sequence>
<evidence type="ECO:0000256" key="12">
    <source>
        <dbReference type="PROSITE-ProRule" id="PRU01319"/>
    </source>
</evidence>
<dbReference type="EMBL" id="MHVG01000026">
    <property type="protein sequence ID" value="OHA89653.1"/>
    <property type="molecule type" value="Genomic_DNA"/>
</dbReference>
<evidence type="ECO:0000256" key="1">
    <source>
        <dbReference type="ARBA" id="ARBA00000077"/>
    </source>
</evidence>